<dbReference type="STRING" id="1358809.S7W910"/>
<evidence type="ECO:0000256" key="1">
    <source>
        <dbReference type="ARBA" id="ARBA00023125"/>
    </source>
</evidence>
<protein>
    <submittedName>
        <fullName evidence="6">Homeodomain protein</fullName>
    </submittedName>
</protein>
<dbReference type="OrthoDB" id="6159439at2759"/>
<dbReference type="EMBL" id="ATCN01000289">
    <property type="protein sequence ID" value="EPR79356.1"/>
    <property type="molecule type" value="Genomic_DNA"/>
</dbReference>
<dbReference type="AlphaFoldDB" id="S7W910"/>
<dbReference type="InterPro" id="IPR009057">
    <property type="entry name" value="Homeodomain-like_sf"/>
</dbReference>
<accession>S7W910</accession>
<gene>
    <name evidence="6" type="ORF">SLOPH_445</name>
</gene>
<dbReference type="Pfam" id="PF00046">
    <property type="entry name" value="Homeodomain"/>
    <property type="match status" value="1"/>
</dbReference>
<dbReference type="PROSITE" id="PS50071">
    <property type="entry name" value="HOMEOBOX_2"/>
    <property type="match status" value="1"/>
</dbReference>
<comment type="subcellular location">
    <subcellularLocation>
        <location evidence="3 4">Nucleus</location>
    </subcellularLocation>
</comment>
<dbReference type="InterPro" id="IPR051000">
    <property type="entry name" value="Homeobox_DNA-bind_prot"/>
</dbReference>
<dbReference type="Gene3D" id="1.10.10.60">
    <property type="entry name" value="Homeodomain-like"/>
    <property type="match status" value="1"/>
</dbReference>
<comment type="caution">
    <text evidence="6">The sequence shown here is derived from an EMBL/GenBank/DDBJ whole genome shotgun (WGS) entry which is preliminary data.</text>
</comment>
<dbReference type="SMART" id="SM00389">
    <property type="entry name" value="HOX"/>
    <property type="match status" value="1"/>
</dbReference>
<dbReference type="Proteomes" id="UP000014978">
    <property type="component" value="Unassembled WGS sequence"/>
</dbReference>
<evidence type="ECO:0000313" key="7">
    <source>
        <dbReference type="Proteomes" id="UP000014978"/>
    </source>
</evidence>
<proteinExistence type="predicted"/>
<evidence type="ECO:0000313" key="6">
    <source>
        <dbReference type="EMBL" id="EPR79356.1"/>
    </source>
</evidence>
<organism evidence="6 7">
    <name type="scientific">Spraguea lophii (strain 42_110)</name>
    <name type="common">Microsporidian parasite</name>
    <dbReference type="NCBI Taxonomy" id="1358809"/>
    <lineage>
        <taxon>Eukaryota</taxon>
        <taxon>Fungi</taxon>
        <taxon>Fungi incertae sedis</taxon>
        <taxon>Microsporidia</taxon>
        <taxon>Spragueidae</taxon>
        <taxon>Spraguea</taxon>
    </lineage>
</organism>
<keyword evidence="3 4" id="KW-0539">Nucleus</keyword>
<dbReference type="HOGENOM" id="CLU_173461_0_0_1"/>
<feature type="DNA-binding region" description="Homeobox" evidence="3">
    <location>
        <begin position="17"/>
        <end position="76"/>
    </location>
</feature>
<keyword evidence="7" id="KW-1185">Reference proteome</keyword>
<dbReference type="InParanoid" id="S7W910"/>
<dbReference type="InterPro" id="IPR001356">
    <property type="entry name" value="HD"/>
</dbReference>
<dbReference type="VEuPathDB" id="MicrosporidiaDB:SLOPH_445"/>
<dbReference type="GO" id="GO:0005634">
    <property type="term" value="C:nucleus"/>
    <property type="evidence" value="ECO:0007669"/>
    <property type="project" value="UniProtKB-SubCell"/>
</dbReference>
<dbReference type="GO" id="GO:0000978">
    <property type="term" value="F:RNA polymerase II cis-regulatory region sequence-specific DNA binding"/>
    <property type="evidence" value="ECO:0007669"/>
    <property type="project" value="TreeGrafter"/>
</dbReference>
<evidence type="ECO:0000256" key="3">
    <source>
        <dbReference type="PROSITE-ProRule" id="PRU00108"/>
    </source>
</evidence>
<dbReference type="OMA" id="NHRMNEN"/>
<evidence type="ECO:0000256" key="2">
    <source>
        <dbReference type="ARBA" id="ARBA00023155"/>
    </source>
</evidence>
<name>S7W910_SPRLO</name>
<dbReference type="PANTHER" id="PTHR24324:SF9">
    <property type="entry name" value="HOMEOBOX DOMAIN-CONTAINING PROTEIN"/>
    <property type="match status" value="1"/>
</dbReference>
<dbReference type="PANTHER" id="PTHR24324">
    <property type="entry name" value="HOMEOBOX PROTEIN HHEX"/>
    <property type="match status" value="1"/>
</dbReference>
<dbReference type="GO" id="GO:0006357">
    <property type="term" value="P:regulation of transcription by RNA polymerase II"/>
    <property type="evidence" value="ECO:0007669"/>
    <property type="project" value="TreeGrafter"/>
</dbReference>
<reference evidence="7" key="1">
    <citation type="journal article" date="2013" name="PLoS Genet.">
        <title>The genome of Spraguea lophii and the basis of host-microsporidian interactions.</title>
        <authorList>
            <person name="Campbell S.E."/>
            <person name="Williams T.A."/>
            <person name="Yousuf A."/>
            <person name="Soanes D.M."/>
            <person name="Paszkiewicz K.H."/>
            <person name="Williams B.A.P."/>
        </authorList>
    </citation>
    <scope>NUCLEOTIDE SEQUENCE [LARGE SCALE GENOMIC DNA]</scope>
    <source>
        <strain evidence="7">42_110</strain>
    </source>
</reference>
<evidence type="ECO:0000259" key="5">
    <source>
        <dbReference type="PROSITE" id="PS50071"/>
    </source>
</evidence>
<sequence>MFILRFGCSLTMDENVKKRNRTIMSSKQIRILNKYFNINSFPSTAVREELGKILDMKPRTVQVWFQNQRQKKKFKDEYVNMKEEKMEPLKILAELATCVVDRENRKEYQK</sequence>
<dbReference type="GO" id="GO:0030154">
    <property type="term" value="P:cell differentiation"/>
    <property type="evidence" value="ECO:0007669"/>
    <property type="project" value="TreeGrafter"/>
</dbReference>
<dbReference type="CDD" id="cd00086">
    <property type="entry name" value="homeodomain"/>
    <property type="match status" value="1"/>
</dbReference>
<evidence type="ECO:0000256" key="4">
    <source>
        <dbReference type="RuleBase" id="RU000682"/>
    </source>
</evidence>
<keyword evidence="2 3" id="KW-0371">Homeobox</keyword>
<keyword evidence="1 3" id="KW-0238">DNA-binding</keyword>
<feature type="domain" description="Homeobox" evidence="5">
    <location>
        <begin position="15"/>
        <end position="75"/>
    </location>
</feature>
<dbReference type="SUPFAM" id="SSF46689">
    <property type="entry name" value="Homeodomain-like"/>
    <property type="match status" value="1"/>
</dbReference>